<dbReference type="EMBL" id="CP037422">
    <property type="protein sequence ID" value="QDU09474.1"/>
    <property type="molecule type" value="Genomic_DNA"/>
</dbReference>
<keyword evidence="2" id="KW-1185">Reference proteome</keyword>
<evidence type="ECO:0000313" key="1">
    <source>
        <dbReference type="EMBL" id="QDU09474.1"/>
    </source>
</evidence>
<dbReference type="Proteomes" id="UP000318384">
    <property type="component" value="Chromosome"/>
</dbReference>
<reference evidence="1 2" key="1">
    <citation type="submission" date="2019-03" db="EMBL/GenBank/DDBJ databases">
        <title>Deep-cultivation of Planctomycetes and their phenomic and genomic characterization uncovers novel biology.</title>
        <authorList>
            <person name="Wiegand S."/>
            <person name="Jogler M."/>
            <person name="Boedeker C."/>
            <person name="Pinto D."/>
            <person name="Vollmers J."/>
            <person name="Rivas-Marin E."/>
            <person name="Kohn T."/>
            <person name="Peeters S.H."/>
            <person name="Heuer A."/>
            <person name="Rast P."/>
            <person name="Oberbeckmann S."/>
            <person name="Bunk B."/>
            <person name="Jeske O."/>
            <person name="Meyerdierks A."/>
            <person name="Storesund J.E."/>
            <person name="Kallscheuer N."/>
            <person name="Luecker S."/>
            <person name="Lage O.M."/>
            <person name="Pohl T."/>
            <person name="Merkel B.J."/>
            <person name="Hornburger P."/>
            <person name="Mueller R.-W."/>
            <person name="Bruemmer F."/>
            <person name="Labrenz M."/>
            <person name="Spormann A.M."/>
            <person name="Op den Camp H."/>
            <person name="Overmann J."/>
            <person name="Amann R."/>
            <person name="Jetten M.S.M."/>
            <person name="Mascher T."/>
            <person name="Medema M.H."/>
            <person name="Devos D.P."/>
            <person name="Kaster A.-K."/>
            <person name="Ovreas L."/>
            <person name="Rohde M."/>
            <person name="Galperin M.Y."/>
            <person name="Jogler C."/>
        </authorList>
    </citation>
    <scope>NUCLEOTIDE SEQUENCE [LARGE SCALE GENOMIC DNA]</scope>
    <source>
        <strain evidence="1 2">V202</strain>
    </source>
</reference>
<organism evidence="1 2">
    <name type="scientific">Gimesia aquarii</name>
    <dbReference type="NCBI Taxonomy" id="2527964"/>
    <lineage>
        <taxon>Bacteria</taxon>
        <taxon>Pseudomonadati</taxon>
        <taxon>Planctomycetota</taxon>
        <taxon>Planctomycetia</taxon>
        <taxon>Planctomycetales</taxon>
        <taxon>Planctomycetaceae</taxon>
        <taxon>Gimesia</taxon>
    </lineage>
</organism>
<protein>
    <submittedName>
        <fullName evidence="1">Uncharacterized protein</fullName>
    </submittedName>
</protein>
<dbReference type="AlphaFoldDB" id="A0A517WW36"/>
<evidence type="ECO:0000313" key="2">
    <source>
        <dbReference type="Proteomes" id="UP000318384"/>
    </source>
</evidence>
<sequence length="78" mass="9274">MYQLMFDHMSKRETHTRMFNFLHIATQDHHRFGILLLEMRIQGFNLISIEDLYGNEVTLAKMFHEELGNHRVSLAKAV</sequence>
<name>A0A517WW36_9PLAN</name>
<accession>A0A517WW36</accession>
<gene>
    <name evidence="1" type="ORF">V202x_28490</name>
</gene>
<proteinExistence type="predicted"/>